<gene>
    <name evidence="2" type="ORF">CGOC_LOCUS6668</name>
</gene>
<evidence type="ECO:0000256" key="1">
    <source>
        <dbReference type="SAM" id="MobiDB-lite"/>
    </source>
</evidence>
<keyword evidence="3" id="KW-1185">Reference proteome</keyword>
<evidence type="ECO:0000313" key="2">
    <source>
        <dbReference type="EMBL" id="VDK70902.1"/>
    </source>
</evidence>
<organism evidence="2 3">
    <name type="scientific">Cylicostephanus goldi</name>
    <name type="common">Nematode worm</name>
    <dbReference type="NCBI Taxonomy" id="71465"/>
    <lineage>
        <taxon>Eukaryota</taxon>
        <taxon>Metazoa</taxon>
        <taxon>Ecdysozoa</taxon>
        <taxon>Nematoda</taxon>
        <taxon>Chromadorea</taxon>
        <taxon>Rhabditida</taxon>
        <taxon>Rhabditina</taxon>
        <taxon>Rhabditomorpha</taxon>
        <taxon>Strongyloidea</taxon>
        <taxon>Strongylidae</taxon>
        <taxon>Cylicostephanus</taxon>
    </lineage>
</organism>
<reference evidence="2 3" key="1">
    <citation type="submission" date="2018-11" db="EMBL/GenBank/DDBJ databases">
        <authorList>
            <consortium name="Pathogen Informatics"/>
        </authorList>
    </citation>
    <scope>NUCLEOTIDE SEQUENCE [LARGE SCALE GENOMIC DNA]</scope>
</reference>
<sequence length="86" mass="9964">MRAHFYNFLLTFRNGDHTTADGTPHKKRGRKSKAELAALASSKESPNEEESQSLPSPSSEKRRRPSAYSYAEYSEYEINKTYFEHF</sequence>
<name>A0A3P6S596_CYLGO</name>
<accession>A0A3P6S596</accession>
<feature type="region of interest" description="Disordered" evidence="1">
    <location>
        <begin position="14"/>
        <end position="67"/>
    </location>
</feature>
<proteinExistence type="predicted"/>
<dbReference type="AlphaFoldDB" id="A0A3P6S596"/>
<dbReference type="EMBL" id="UYRV01022100">
    <property type="protein sequence ID" value="VDK70902.1"/>
    <property type="molecule type" value="Genomic_DNA"/>
</dbReference>
<protein>
    <submittedName>
        <fullName evidence="2">Uncharacterized protein</fullName>
    </submittedName>
</protein>
<feature type="compositionally biased region" description="Low complexity" evidence="1">
    <location>
        <begin position="35"/>
        <end position="44"/>
    </location>
</feature>
<evidence type="ECO:0000313" key="3">
    <source>
        <dbReference type="Proteomes" id="UP000271889"/>
    </source>
</evidence>
<dbReference type="Proteomes" id="UP000271889">
    <property type="component" value="Unassembled WGS sequence"/>
</dbReference>